<dbReference type="EMBL" id="CP008743">
    <property type="protein sequence ID" value="ARN84935.1"/>
    <property type="molecule type" value="Genomic_DNA"/>
</dbReference>
<proteinExistence type="predicted"/>
<dbReference type="Proteomes" id="UP000237351">
    <property type="component" value="Chromosome"/>
</dbReference>
<protein>
    <submittedName>
        <fullName evidence="1">Uncharacterized protein</fullName>
    </submittedName>
</protein>
<sequence>MVIWPLEQVKKTAIYTRPYPFKFFHARIIYYFFEFKRVRSPFCQTFFISIFRICHFFFDDNLDFSQNHAYVY</sequence>
<dbReference type="AlphaFoldDB" id="A0A1W6N4Z4"/>
<evidence type="ECO:0000313" key="2">
    <source>
        <dbReference type="Proteomes" id="UP000237351"/>
    </source>
</evidence>
<name>A0A1W6N4Z4_9PROT</name>
<dbReference type="STRING" id="1414854.GQ61_06155"/>
<accession>A0A1W6N4Z4</accession>
<evidence type="ECO:0000313" key="1">
    <source>
        <dbReference type="EMBL" id="ARN84935.1"/>
    </source>
</evidence>
<dbReference type="KEGG" id="naf:GQ61_06155"/>
<gene>
    <name evidence="1" type="ORF">GQ61_06155</name>
</gene>
<reference evidence="1 2" key="1">
    <citation type="submission" date="2014-06" db="EMBL/GenBank/DDBJ databases">
        <title>The genome of the endonuclear symbiont Nucleicultrix amoebiphila.</title>
        <authorList>
            <person name="Schulz F."/>
            <person name="Horn M."/>
        </authorList>
    </citation>
    <scope>NUCLEOTIDE SEQUENCE [LARGE SCALE GENOMIC DNA]</scope>
    <source>
        <strain evidence="1 2">FS5</strain>
    </source>
</reference>
<keyword evidence="2" id="KW-1185">Reference proteome</keyword>
<organism evidence="1 2">
    <name type="scientific">Candidatus Nucleicultrix amoebiphila FS5</name>
    <dbReference type="NCBI Taxonomy" id="1414854"/>
    <lineage>
        <taxon>Bacteria</taxon>
        <taxon>Pseudomonadati</taxon>
        <taxon>Pseudomonadota</taxon>
        <taxon>Alphaproteobacteria</taxon>
        <taxon>Holosporales</taxon>
        <taxon>Candidatus Nucleicultricaceae</taxon>
        <taxon>Candidatus Nucleicultrix</taxon>
    </lineage>
</organism>